<gene>
    <name evidence="2" type="ORF">PROPJV5_2426</name>
</gene>
<keyword evidence="1" id="KW-1133">Transmembrane helix</keyword>
<evidence type="ECO:0000313" key="2">
    <source>
        <dbReference type="EMBL" id="SPF69441.1"/>
    </source>
</evidence>
<organism evidence="2 3">
    <name type="scientific">Propionibacterium ruminifibrarum</name>
    <dbReference type="NCBI Taxonomy" id="1962131"/>
    <lineage>
        <taxon>Bacteria</taxon>
        <taxon>Bacillati</taxon>
        <taxon>Actinomycetota</taxon>
        <taxon>Actinomycetes</taxon>
        <taxon>Propionibacteriales</taxon>
        <taxon>Propionibacteriaceae</taxon>
        <taxon>Propionibacterium</taxon>
    </lineage>
</organism>
<feature type="transmembrane region" description="Helical" evidence="1">
    <location>
        <begin position="12"/>
        <end position="33"/>
    </location>
</feature>
<protein>
    <submittedName>
        <fullName evidence="2">Uncharacterized protein</fullName>
    </submittedName>
</protein>
<evidence type="ECO:0000256" key="1">
    <source>
        <dbReference type="SAM" id="Phobius"/>
    </source>
</evidence>
<keyword evidence="1" id="KW-0472">Membrane</keyword>
<dbReference type="Proteomes" id="UP000265962">
    <property type="component" value="Unassembled WGS sequence"/>
</dbReference>
<dbReference type="AlphaFoldDB" id="A0A375I3G8"/>
<accession>A0A375I3G8</accession>
<sequence length="171" mass="19285">MAGLIERVPDIVIDTILAIVFFVIGMLILHWVTKQPFGFHGSWHQISGDITFCAMCAGFPLGLRIVNSLRVRNLTLWSFRGDYLELLPMMIVLNLGKYVLIIGFAFILGVFALIYTSIHHAVVLIRMLLLGRKIRSLQAMPAELQAVLPAEQLAVEPQVEVREDIEHHREG</sequence>
<keyword evidence="1" id="KW-0812">Transmembrane</keyword>
<dbReference type="EMBL" id="OMOH01000013">
    <property type="protein sequence ID" value="SPF69441.1"/>
    <property type="molecule type" value="Genomic_DNA"/>
</dbReference>
<proteinExistence type="predicted"/>
<evidence type="ECO:0000313" key="3">
    <source>
        <dbReference type="Proteomes" id="UP000265962"/>
    </source>
</evidence>
<feature type="transmembrane region" description="Helical" evidence="1">
    <location>
        <begin position="45"/>
        <end position="66"/>
    </location>
</feature>
<dbReference type="RefSeq" id="WP_119716521.1">
    <property type="nucleotide sequence ID" value="NZ_OMOH01000013.1"/>
</dbReference>
<keyword evidence="3" id="KW-1185">Reference proteome</keyword>
<name>A0A375I3G8_9ACTN</name>
<reference evidence="3" key="1">
    <citation type="submission" date="2018-02" db="EMBL/GenBank/DDBJ databases">
        <authorList>
            <person name="Hornung B."/>
        </authorList>
    </citation>
    <scope>NUCLEOTIDE SEQUENCE [LARGE SCALE GENOMIC DNA]</scope>
</reference>